<dbReference type="Proteomes" id="UP000583944">
    <property type="component" value="Unassembled WGS sequence"/>
</dbReference>
<proteinExistence type="predicted"/>
<feature type="region of interest" description="Disordered" evidence="1">
    <location>
        <begin position="273"/>
        <end position="318"/>
    </location>
</feature>
<protein>
    <submittedName>
        <fullName evidence="2">Uncharacterized protein</fullName>
    </submittedName>
</protein>
<reference evidence="2 3" key="1">
    <citation type="journal article" date="2019" name="Genome Biol. Evol.">
        <title>Nanopore Sequencing Significantly Improves Genome Assembly of the Protozoan Parasite Trypanosoma cruzi.</title>
        <authorList>
            <person name="Diaz-Viraque F."/>
            <person name="Pita S."/>
            <person name="Greif G."/>
            <person name="de Souza R.C.M."/>
            <person name="Iraola G."/>
            <person name="Robello C."/>
        </authorList>
    </citation>
    <scope>NUCLEOTIDE SEQUENCE [LARGE SCALE GENOMIC DNA]</scope>
    <source>
        <strain evidence="2 3">Berenice</strain>
    </source>
</reference>
<organism evidence="2 3">
    <name type="scientific">Trypanosoma cruzi</name>
    <dbReference type="NCBI Taxonomy" id="5693"/>
    <lineage>
        <taxon>Eukaryota</taxon>
        <taxon>Discoba</taxon>
        <taxon>Euglenozoa</taxon>
        <taxon>Kinetoplastea</taxon>
        <taxon>Metakinetoplastina</taxon>
        <taxon>Trypanosomatida</taxon>
        <taxon>Trypanosomatidae</taxon>
        <taxon>Trypanosoma</taxon>
        <taxon>Schizotrypanum</taxon>
    </lineage>
</organism>
<dbReference type="AlphaFoldDB" id="A0A7J6YB61"/>
<feature type="compositionally biased region" description="Low complexity" evidence="1">
    <location>
        <begin position="350"/>
        <end position="363"/>
    </location>
</feature>
<dbReference type="EMBL" id="JABDHM010000018">
    <property type="protein sequence ID" value="KAF5223530.1"/>
    <property type="molecule type" value="Genomic_DNA"/>
</dbReference>
<dbReference type="VEuPathDB" id="TriTrypDB:ECC02_003262"/>
<comment type="caution">
    <text evidence="2">The sequence shown here is derived from an EMBL/GenBank/DDBJ whole genome shotgun (WGS) entry which is preliminary data.</text>
</comment>
<evidence type="ECO:0000313" key="2">
    <source>
        <dbReference type="EMBL" id="KAF5223530.1"/>
    </source>
</evidence>
<feature type="region of interest" description="Disordered" evidence="1">
    <location>
        <begin position="350"/>
        <end position="371"/>
    </location>
</feature>
<accession>A0A7J6YB61</accession>
<evidence type="ECO:0000256" key="1">
    <source>
        <dbReference type="SAM" id="MobiDB-lite"/>
    </source>
</evidence>
<sequence>MTINYIKWRMCSAQQKQVPRRMRTRCLHWQRRGHVTLRPRASRALRHVVRVAVGVQFDCRSPRSKLVERHGPSAVLIELLEQRRGILDLGAPRLKLGHGALELLLVDQHVAGGVNLVEHHRQLEEVVDVAQHQTELQKFNKVLGALVLQLAAQGPRLVERTLRDVAHSRRELVQLQHLEAAAVHLIVAQLPSLVLVELLEELDAALFCLGGLLTRNRLANALPRFLAVLGVLAVLIARQPLVARRALRPTSTHLVALLDSAYYRLLHNLRASTQTHNRKREVAPRPTAAQKTHSNKGTGAHTHTHTHTTTVESKNDHQLHKVENVLRPAKTSASPHADTVFTLATARARHSAAASFTRSPARCPGRRRRPV</sequence>
<name>A0A7J6YB61_TRYCR</name>
<evidence type="ECO:0000313" key="3">
    <source>
        <dbReference type="Proteomes" id="UP000583944"/>
    </source>
</evidence>
<gene>
    <name evidence="2" type="ORF">ECC02_003262</name>
</gene>